<dbReference type="NCBIfam" id="TIGR02847">
    <property type="entry name" value="CyoD"/>
    <property type="match status" value="1"/>
</dbReference>
<keyword evidence="10" id="KW-0560">Oxidoreductase</keyword>
<evidence type="ECO:0000256" key="17">
    <source>
        <dbReference type="SAM" id="Phobius"/>
    </source>
</evidence>
<dbReference type="InterPro" id="IPR023616">
    <property type="entry name" value="Cyt_c_oxase-like_su1_dom"/>
</dbReference>
<dbReference type="Pfam" id="PF03626">
    <property type="entry name" value="COX4_pro"/>
    <property type="match status" value="1"/>
</dbReference>
<dbReference type="FunFam" id="1.20.210.10:FF:000002">
    <property type="entry name" value="Cytochrome o ubiquinol oxidase, subunit I"/>
    <property type="match status" value="1"/>
</dbReference>
<dbReference type="CDD" id="cd01662">
    <property type="entry name" value="Ubiquinol_Oxidase_I"/>
    <property type="match status" value="1"/>
</dbReference>
<keyword evidence="15" id="KW-0679">Respiratory chain</keyword>
<feature type="transmembrane region" description="Helical" evidence="17">
    <location>
        <begin position="846"/>
        <end position="865"/>
    </location>
</feature>
<dbReference type="InterPro" id="IPR014210">
    <property type="entry name" value="Cyt_o_ubiqinol_oxidase_su4"/>
</dbReference>
<evidence type="ECO:0000256" key="13">
    <source>
        <dbReference type="ARBA" id="ARBA00023136"/>
    </source>
</evidence>
<name>A0AA39CJ54_9EURO</name>
<evidence type="ECO:0000256" key="8">
    <source>
        <dbReference type="ARBA" id="ARBA00022982"/>
    </source>
</evidence>
<evidence type="ECO:0000256" key="14">
    <source>
        <dbReference type="ARBA" id="ARBA00025694"/>
    </source>
</evidence>
<dbReference type="EMBL" id="JAPDRN010000244">
    <property type="protein sequence ID" value="KAJ9610155.1"/>
    <property type="molecule type" value="Genomic_DNA"/>
</dbReference>
<evidence type="ECO:0000256" key="5">
    <source>
        <dbReference type="ARBA" id="ARBA00022617"/>
    </source>
</evidence>
<keyword evidence="3 15" id="KW-0813">Transport</keyword>
<feature type="domain" description="Heme-copper oxidase subunit III family profile" evidence="18">
    <location>
        <begin position="663"/>
        <end position="839"/>
    </location>
</feature>
<dbReference type="NCBIfam" id="TIGR02843">
    <property type="entry name" value="CyoB"/>
    <property type="match status" value="1"/>
</dbReference>
<evidence type="ECO:0000256" key="2">
    <source>
        <dbReference type="ARBA" id="ARBA00011700"/>
    </source>
</evidence>
<feature type="transmembrane region" description="Helical" evidence="17">
    <location>
        <begin position="579"/>
        <end position="596"/>
    </location>
</feature>
<feature type="transmembrane region" description="Helical" evidence="17">
    <location>
        <begin position="115"/>
        <end position="141"/>
    </location>
</feature>
<dbReference type="Pfam" id="PF00115">
    <property type="entry name" value="COX1"/>
    <property type="match status" value="1"/>
</dbReference>
<dbReference type="SUPFAM" id="SSF81452">
    <property type="entry name" value="Cytochrome c oxidase subunit III-like"/>
    <property type="match status" value="1"/>
</dbReference>
<dbReference type="CDD" id="cd02863">
    <property type="entry name" value="Ubiquinol_oxidase_III"/>
    <property type="match status" value="1"/>
</dbReference>
<feature type="transmembrane region" description="Helical" evidence="17">
    <location>
        <begin position="554"/>
        <end position="573"/>
    </location>
</feature>
<feature type="transmembrane region" description="Helical" evidence="17">
    <location>
        <begin position="26"/>
        <end position="43"/>
    </location>
</feature>
<dbReference type="PANTHER" id="PTHR10422:SF35">
    <property type="entry name" value="CYTOCHROME BO(3) UBIQUINOL OXIDASE SUBUNIT 1"/>
    <property type="match status" value="1"/>
</dbReference>
<keyword evidence="9 17" id="KW-1133">Transmembrane helix</keyword>
<dbReference type="PRINTS" id="PR01165">
    <property type="entry name" value="CYCOXIDASEI"/>
</dbReference>
<dbReference type="GO" id="GO:0016682">
    <property type="term" value="F:oxidoreductase activity, acting on diphenols and related substances as donors, oxygen as acceptor"/>
    <property type="evidence" value="ECO:0007669"/>
    <property type="project" value="InterPro"/>
</dbReference>
<feature type="transmembrane region" description="Helical" evidence="17">
    <location>
        <begin position="384"/>
        <end position="408"/>
    </location>
</feature>
<comment type="similarity">
    <text evidence="15">Belongs to the heme-copper respiratory oxidase family.</text>
</comment>
<dbReference type="InterPro" id="IPR013833">
    <property type="entry name" value="Cyt_c_oxidase_su3_a-hlx"/>
</dbReference>
<keyword evidence="12 15" id="KW-0186">Copper</keyword>
<comment type="function">
    <text evidence="14">Cytochrome bo(3) ubiquinol terminal oxidase is the component of the aerobic respiratory chain of E.coli that predominates when cells are grown at high aeration. Has proton pump activity across the membrane in addition to electron transfer, pumping 2 protons/electron.</text>
</comment>
<dbReference type="Gene3D" id="1.20.210.10">
    <property type="entry name" value="Cytochrome c oxidase-like, subunit I domain"/>
    <property type="match status" value="1"/>
</dbReference>
<keyword evidence="4" id="KW-1003">Cell membrane</keyword>
<dbReference type="GO" id="GO:0019646">
    <property type="term" value="P:aerobic electron transport chain"/>
    <property type="evidence" value="ECO:0007669"/>
    <property type="project" value="InterPro"/>
</dbReference>
<keyword evidence="15" id="KW-0496">Mitochondrion</keyword>
<keyword evidence="5 15" id="KW-0349">Heme</keyword>
<dbReference type="InterPro" id="IPR035973">
    <property type="entry name" value="Cyt_c_oxidase_su3-like_sf"/>
</dbReference>
<dbReference type="SUPFAM" id="SSF81442">
    <property type="entry name" value="Cytochrome c oxidase subunit I-like"/>
    <property type="match status" value="1"/>
</dbReference>
<keyword evidence="11 15" id="KW-0408">Iron</keyword>
<feature type="transmembrane region" description="Helical" evidence="17">
    <location>
        <begin position="909"/>
        <end position="928"/>
    </location>
</feature>
<organism evidence="20">
    <name type="scientific">Knufia peltigerae</name>
    <dbReference type="NCBI Taxonomy" id="1002370"/>
    <lineage>
        <taxon>Eukaryota</taxon>
        <taxon>Fungi</taxon>
        <taxon>Dikarya</taxon>
        <taxon>Ascomycota</taxon>
        <taxon>Pezizomycotina</taxon>
        <taxon>Eurotiomycetes</taxon>
        <taxon>Chaetothyriomycetidae</taxon>
        <taxon>Chaetothyriales</taxon>
        <taxon>Trichomeriaceae</taxon>
        <taxon>Knufia</taxon>
    </lineage>
</organism>
<comment type="function">
    <text evidence="15">Component of the cytochrome c oxidase, the last enzyme in the mitochondrial electron transport chain which drives oxidative phosphorylation. The respiratory chain contains 3 multisubunit complexes succinate dehydrogenase (complex II, CII), ubiquinol-cytochrome c oxidoreductase (cytochrome b-c1 complex, complex III, CIII) and cytochrome c oxidase (complex IV, CIV), that cooperate to transfer electrons derived from NADH and succinate to molecular oxygen, creating an electrochemical gradient over the inner membrane that drives transmembrane transport and the ATP synthase. Cytochrome c oxidase is the component of the respiratory chain that catalyzes the reduction of oxygen to water. Electrons originating from reduced cytochrome c in the intermembrane space (IMS) are transferred via the dinuclear copper A center (CU(A)) of subunit 2 and heme A of subunit 1 to the active site in subunit 1, a binuclear center (BNC) formed by heme A3 and copper B (CU(B)). The BNC reduces molecular oxygen to 2 water molecules using 4 electrons from cytochrome c in the IMS and 4 protons from the mitochondrial matrix.</text>
</comment>
<keyword evidence="15" id="KW-0999">Mitochondrion inner membrane</keyword>
<feature type="domain" description="Cytochrome oxidase subunit I profile" evidence="19">
    <location>
        <begin position="8"/>
        <end position="528"/>
    </location>
</feature>
<keyword evidence="8 15" id="KW-0249">Electron transport</keyword>
<comment type="pathway">
    <text evidence="15">Energy metabolism; oxidative phosphorylation.</text>
</comment>
<feature type="transmembrane region" description="Helical" evidence="17">
    <location>
        <begin position="818"/>
        <end position="840"/>
    </location>
</feature>
<comment type="caution">
    <text evidence="20">The sequence shown here is derived from an EMBL/GenBank/DDBJ whole genome shotgun (WGS) entry which is preliminary data.</text>
</comment>
<sequence length="937" mass="105073">MALITKFKLWGYLWKEWFTSVDHKKIGVMYIIVAFVMLLRGFSDAIMMRTQQAIAVGGSEGYLPPHHYDQIFTAHGVIMIFFVAMPLITGLMNLAVPLQIGARDVAFPFVNSLSFWLFVSGAVLIMLSLWIGEFAATGWLAFPPLSGIEYSNNVGMDYYIWGLQVAGLGTTLSGINFFITILKMRTPSMKLMQMPVFTWTALVTNVLIVAAFPVLTITLVLLTLDRYLGTHFFTNDGGGNAMLYINLIWIWGHPEVYILVLPAFGVFSEVIATFSRKALFGYKGMVYATACIGVLSFIVWLHHFFTMGSGANVNAFFGITTMIISIPTGVKIFNWLFTMFRGRVQFTTPVLWTIGFMVTFTIGGMTGVMLAIPAIDFVLHNSLFLIAHFHNVIIGGVVFGMFAGITYWWPKMFGFRLNEFWGKCAFWCWFIGFYVTFMPMYVLGFMGMTRRLQSTVNPAYEPFLLVAAVGAFIVGAGILCQIIQVAVSIRDRKKTADLTGDPWDARTLEWETSSPPAFYNFGTLPDVTELDDFWERKQRGEAWPKPAKYTDIHMPRNTGTGVVIGAFSMVFGFAMIWHIWWLAIIGFVGMIATFIYRTFDQDVDYWVPAAEVERIENEHRKHLEAQGLVNTNTSTVNHGHAAHAAAHGHDDHEHHDTGGNTVFGFWVYLMSDCLIFASLFATYVVLAGGTDGGPGAKDLFELPFVAWETALLLTSSLTFGLGMIAMHRKQVGQMFLWLGITWLLGFGFMCMEVYEFQHLIHQGYGPDRSAFLSAFFALVGTHGLHVSAGLLWLLVMFVQLKKYGLTPTNKTRMACLSLFWHFLDLIWIGVFSVVYLNGALHGTVKSYLIGFVLAVVLTVIPFYMVMSGDFSRTVNGVVIAITAVLQMLVHLVFFLHLDRSSESRWNVNAAAFTVVVIGIIVVGTLWVMHNMNVHMMH</sequence>
<reference evidence="20" key="1">
    <citation type="submission" date="2022-10" db="EMBL/GenBank/DDBJ databases">
        <title>Culturing micro-colonial fungi from biological soil crusts in the Mojave desert and describing Neophaeococcomyces mojavensis, and introducing the new genera and species Taxawa tesnikishii.</title>
        <authorList>
            <person name="Kurbessoian T."/>
            <person name="Stajich J.E."/>
        </authorList>
    </citation>
    <scope>NUCLEOTIDE SEQUENCE</scope>
    <source>
        <strain evidence="20">TK_35</strain>
    </source>
</reference>
<dbReference type="PROSITE" id="PS50855">
    <property type="entry name" value="COX1"/>
    <property type="match status" value="1"/>
</dbReference>
<dbReference type="PROSITE" id="PS00077">
    <property type="entry name" value="COX1_CUB"/>
    <property type="match status" value="1"/>
</dbReference>
<dbReference type="GO" id="GO:0015990">
    <property type="term" value="P:electron transport coupled proton transport"/>
    <property type="evidence" value="ECO:0007669"/>
    <property type="project" value="InterPro"/>
</dbReference>
<feature type="transmembrane region" description="Helical" evidence="17">
    <location>
        <begin position="774"/>
        <end position="798"/>
    </location>
</feature>
<dbReference type="GO" id="GO:0005886">
    <property type="term" value="C:plasma membrane"/>
    <property type="evidence" value="ECO:0007669"/>
    <property type="project" value="UniProtKB-SubCell"/>
</dbReference>
<feature type="transmembrane region" description="Helical" evidence="17">
    <location>
        <begin position="877"/>
        <end position="897"/>
    </location>
</feature>
<evidence type="ECO:0000259" key="18">
    <source>
        <dbReference type="PROSITE" id="PS50253"/>
    </source>
</evidence>
<feature type="transmembrane region" description="Helical" evidence="17">
    <location>
        <begin position="349"/>
        <end position="372"/>
    </location>
</feature>
<dbReference type="InterPro" id="IPR023615">
    <property type="entry name" value="Cyt_c_Oxase_su1_BS"/>
</dbReference>
<dbReference type="InterPro" id="IPR033946">
    <property type="entry name" value="Ubiquinol_oxase_su3_dom"/>
</dbReference>
<feature type="transmembrane region" description="Helical" evidence="17">
    <location>
        <begin position="706"/>
        <end position="727"/>
    </location>
</feature>
<dbReference type="Gene3D" id="1.20.120.80">
    <property type="entry name" value="Cytochrome c oxidase, subunit III, four-helix bundle"/>
    <property type="match status" value="1"/>
</dbReference>
<dbReference type="PROSITE" id="PS50253">
    <property type="entry name" value="COX3"/>
    <property type="match status" value="1"/>
</dbReference>
<dbReference type="NCBIfam" id="TIGR02842">
    <property type="entry name" value="CyoC"/>
    <property type="match status" value="1"/>
</dbReference>
<comment type="subunit">
    <text evidence="2">Heterooctamer of two A chains, two B chains, two C chains and two D chains.</text>
</comment>
<protein>
    <recommendedName>
        <fullName evidence="15 16">Multifunctional fusion protein</fullName>
    </recommendedName>
    <domain>
        <recommendedName>
            <fullName evidence="15">Cytochrome c oxidase subunit 1</fullName>
            <ecNumber evidence="15">7.1.1.9</ecNumber>
        </recommendedName>
    </domain>
    <domain>
        <recommendedName>
            <fullName evidence="16">Cytochrome c oxidase subunit 3</fullName>
        </recommendedName>
    </domain>
</protein>
<dbReference type="AlphaFoldDB" id="A0AA39CJ54"/>
<evidence type="ECO:0000256" key="9">
    <source>
        <dbReference type="ARBA" id="ARBA00022989"/>
    </source>
</evidence>
<dbReference type="GO" id="GO:0004129">
    <property type="term" value="F:cytochrome-c oxidase activity"/>
    <property type="evidence" value="ECO:0007669"/>
    <property type="project" value="UniProtKB-EC"/>
</dbReference>
<evidence type="ECO:0000256" key="15">
    <source>
        <dbReference type="RuleBase" id="RU000369"/>
    </source>
</evidence>
<evidence type="ECO:0000313" key="20">
    <source>
        <dbReference type="EMBL" id="KAJ9610155.1"/>
    </source>
</evidence>
<dbReference type="InterPro" id="IPR000298">
    <property type="entry name" value="Cyt_c_oxidase-like_su3"/>
</dbReference>
<dbReference type="GO" id="GO:0005743">
    <property type="term" value="C:mitochondrial inner membrane"/>
    <property type="evidence" value="ECO:0007669"/>
    <property type="project" value="UniProtKB-SubCell"/>
</dbReference>
<evidence type="ECO:0000256" key="4">
    <source>
        <dbReference type="ARBA" id="ARBA00022475"/>
    </source>
</evidence>
<feature type="transmembrane region" description="Helical" evidence="17">
    <location>
        <begin position="315"/>
        <end position="337"/>
    </location>
</feature>
<evidence type="ECO:0000256" key="6">
    <source>
        <dbReference type="ARBA" id="ARBA00022692"/>
    </source>
</evidence>
<evidence type="ECO:0000256" key="12">
    <source>
        <dbReference type="ARBA" id="ARBA00023008"/>
    </source>
</evidence>
<evidence type="ECO:0000259" key="19">
    <source>
        <dbReference type="PROSITE" id="PS50855"/>
    </source>
</evidence>
<feature type="transmembrane region" description="Helical" evidence="17">
    <location>
        <begin position="420"/>
        <end position="443"/>
    </location>
</feature>
<comment type="catalytic activity">
    <reaction evidence="15">
        <text>4 Fe(II)-[cytochrome c] + O2 + 8 H(+)(in) = 4 Fe(III)-[cytochrome c] + 2 H2O + 4 H(+)(out)</text>
        <dbReference type="Rhea" id="RHEA:11436"/>
        <dbReference type="Rhea" id="RHEA-COMP:10350"/>
        <dbReference type="Rhea" id="RHEA-COMP:14399"/>
        <dbReference type="ChEBI" id="CHEBI:15377"/>
        <dbReference type="ChEBI" id="CHEBI:15378"/>
        <dbReference type="ChEBI" id="CHEBI:15379"/>
        <dbReference type="ChEBI" id="CHEBI:29033"/>
        <dbReference type="ChEBI" id="CHEBI:29034"/>
        <dbReference type="EC" id="7.1.1.9"/>
    </reaction>
</comment>
<feature type="transmembrane region" description="Helical" evidence="17">
    <location>
        <begin position="196"/>
        <end position="222"/>
    </location>
</feature>
<dbReference type="EC" id="7.1.1.9" evidence="15"/>
<dbReference type="InterPro" id="IPR014207">
    <property type="entry name" value="Cyt_c_ubiqinol_oxidase_su1"/>
</dbReference>
<feature type="transmembrane region" description="Helical" evidence="17">
    <location>
        <begin position="734"/>
        <end position="754"/>
    </location>
</feature>
<evidence type="ECO:0000256" key="3">
    <source>
        <dbReference type="ARBA" id="ARBA00022448"/>
    </source>
</evidence>
<evidence type="ECO:0000256" key="10">
    <source>
        <dbReference type="ARBA" id="ARBA00023002"/>
    </source>
</evidence>
<feature type="transmembrane region" description="Helical" evidence="17">
    <location>
        <begin position="71"/>
        <end position="94"/>
    </location>
</feature>
<evidence type="ECO:0000256" key="7">
    <source>
        <dbReference type="ARBA" id="ARBA00022723"/>
    </source>
</evidence>
<feature type="transmembrane region" description="Helical" evidence="17">
    <location>
        <begin position="161"/>
        <end position="184"/>
    </location>
</feature>
<dbReference type="PANTHER" id="PTHR10422">
    <property type="entry name" value="CYTOCHROME C OXIDASE SUBUNIT 1"/>
    <property type="match status" value="1"/>
</dbReference>
<evidence type="ECO:0000256" key="1">
    <source>
        <dbReference type="ARBA" id="ARBA00004651"/>
    </source>
</evidence>
<dbReference type="InterPro" id="IPR036927">
    <property type="entry name" value="Cyt_c_oxase-like_su1_sf"/>
</dbReference>
<feature type="transmembrane region" description="Helical" evidence="17">
    <location>
        <begin position="286"/>
        <end position="303"/>
    </location>
</feature>
<dbReference type="GO" id="GO:0020037">
    <property type="term" value="F:heme binding"/>
    <property type="evidence" value="ECO:0007669"/>
    <property type="project" value="InterPro"/>
</dbReference>
<dbReference type="FunFam" id="1.20.120.80:FF:000001">
    <property type="entry name" value="Cytochrome (Ubi)quinol oxidase subunit III"/>
    <property type="match status" value="1"/>
</dbReference>
<keyword evidence="6 15" id="KW-0812">Transmembrane</keyword>
<evidence type="ECO:0000256" key="11">
    <source>
        <dbReference type="ARBA" id="ARBA00023004"/>
    </source>
</evidence>
<feature type="transmembrane region" description="Helical" evidence="17">
    <location>
        <begin position="463"/>
        <end position="487"/>
    </location>
</feature>
<dbReference type="Pfam" id="PF00510">
    <property type="entry name" value="COX3"/>
    <property type="match status" value="1"/>
</dbReference>
<gene>
    <name evidence="20" type="ORF">H2204_015420</name>
</gene>
<accession>A0AA39CJ54</accession>
<dbReference type="InterPro" id="IPR014206">
    <property type="entry name" value="Cyt_c_ubiqinol_oxidase_su3"/>
</dbReference>
<feature type="transmembrane region" description="Helical" evidence="17">
    <location>
        <begin position="665"/>
        <end position="686"/>
    </location>
</feature>
<keyword evidence="13 15" id="KW-0472">Membrane</keyword>
<dbReference type="GO" id="GO:0046872">
    <property type="term" value="F:metal ion binding"/>
    <property type="evidence" value="ECO:0007669"/>
    <property type="project" value="UniProtKB-KW"/>
</dbReference>
<dbReference type="InterPro" id="IPR005171">
    <property type="entry name" value="Cyt_c_oxidase_su4_prok"/>
</dbReference>
<comment type="similarity">
    <text evidence="16">Belongs to the cytochrome c oxidase subunit 3 family.</text>
</comment>
<keyword evidence="7 15" id="KW-0479">Metal-binding</keyword>
<proteinExistence type="inferred from homology"/>
<comment type="subcellular location">
    <subcellularLocation>
        <location evidence="1">Cell membrane</location>
        <topology evidence="1">Multi-pass membrane protein</topology>
    </subcellularLocation>
    <subcellularLocation>
        <location evidence="15">Mitochondrion inner membrane</location>
        <topology evidence="15">Multi-pass membrane protein</topology>
    </subcellularLocation>
</comment>
<dbReference type="InterPro" id="IPR000883">
    <property type="entry name" value="Cyt_C_Oxase_1"/>
</dbReference>
<evidence type="ECO:0000256" key="16">
    <source>
        <dbReference type="RuleBase" id="RU003375"/>
    </source>
</evidence>